<evidence type="ECO:0000256" key="5">
    <source>
        <dbReference type="ARBA" id="ARBA00042090"/>
    </source>
</evidence>
<accession>A0A7R9BTS2</accession>
<feature type="region of interest" description="Disordered" evidence="7">
    <location>
        <begin position="182"/>
        <end position="205"/>
    </location>
</feature>
<dbReference type="GO" id="GO:0003755">
    <property type="term" value="F:peptidyl-prolyl cis-trans isomerase activity"/>
    <property type="evidence" value="ECO:0007669"/>
    <property type="project" value="InterPro"/>
</dbReference>
<dbReference type="GO" id="GO:0071013">
    <property type="term" value="C:catalytic step 2 spliceosome"/>
    <property type="evidence" value="ECO:0007669"/>
    <property type="project" value="TreeGrafter"/>
</dbReference>
<feature type="region of interest" description="Disordered" evidence="7">
    <location>
        <begin position="339"/>
        <end position="423"/>
    </location>
</feature>
<proteinExistence type="inferred from homology"/>
<dbReference type="InterPro" id="IPR029000">
    <property type="entry name" value="Cyclophilin-like_dom_sf"/>
</dbReference>
<dbReference type="SUPFAM" id="SSF50891">
    <property type="entry name" value="Cyclophilin-like"/>
    <property type="match status" value="1"/>
</dbReference>
<evidence type="ECO:0000256" key="1">
    <source>
        <dbReference type="ARBA" id="ARBA00004123"/>
    </source>
</evidence>
<evidence type="ECO:0000256" key="6">
    <source>
        <dbReference type="ARBA" id="ARBA00046368"/>
    </source>
</evidence>
<keyword evidence="10" id="KW-1185">Reference proteome</keyword>
<name>A0A7R9BTS2_9CRUS</name>
<dbReference type="Pfam" id="PF00160">
    <property type="entry name" value="Pro_isomerase"/>
    <property type="match status" value="1"/>
</dbReference>
<keyword evidence="3" id="KW-0539">Nucleus</keyword>
<evidence type="ECO:0000313" key="10">
    <source>
        <dbReference type="Proteomes" id="UP000678499"/>
    </source>
</evidence>
<feature type="region of interest" description="Disordered" evidence="7">
    <location>
        <begin position="222"/>
        <end position="306"/>
    </location>
</feature>
<dbReference type="PROSITE" id="PS50072">
    <property type="entry name" value="CSA_PPIASE_2"/>
    <property type="match status" value="1"/>
</dbReference>
<protein>
    <recommendedName>
        <fullName evidence="4">Spliceosome-associated protein CWC27 homolog</fullName>
    </recommendedName>
    <alternativeName>
        <fullName evidence="5">Probable inactive peptidyl-prolyl cis-trans isomerase CWC27 homolog</fullName>
    </alternativeName>
</protein>
<dbReference type="EMBL" id="OA884907">
    <property type="protein sequence ID" value="CAD7281441.1"/>
    <property type="molecule type" value="Genomic_DNA"/>
</dbReference>
<comment type="similarity">
    <text evidence="2">Belongs to the cyclophilin-type PPIase family.</text>
</comment>
<evidence type="ECO:0000313" key="9">
    <source>
        <dbReference type="EMBL" id="CAD7281441.1"/>
    </source>
</evidence>
<evidence type="ECO:0000256" key="2">
    <source>
        <dbReference type="ARBA" id="ARBA00007365"/>
    </source>
</evidence>
<feature type="compositionally biased region" description="Acidic residues" evidence="7">
    <location>
        <begin position="345"/>
        <end position="361"/>
    </location>
</feature>
<dbReference type="PANTHER" id="PTHR45625">
    <property type="entry name" value="PEPTIDYL-PROLYL CIS-TRANS ISOMERASE-RELATED"/>
    <property type="match status" value="1"/>
</dbReference>
<dbReference type="EMBL" id="CAJPEX010002870">
    <property type="protein sequence ID" value="CAG0921593.1"/>
    <property type="molecule type" value="Genomic_DNA"/>
</dbReference>
<feature type="compositionally biased region" description="Basic and acidic residues" evidence="7">
    <location>
        <begin position="254"/>
        <end position="275"/>
    </location>
</feature>
<comment type="subunit">
    <text evidence="6">Part of the activated spliceosome B/catalytic step 1 spliceosome, one of the forms of the spliceosome which has a well-formed active site but still cannot catalyze the branching reaction and is composed at least of 52 proteins, the U2, U5 and U6 snRNAs and the pre-mRNA. Recruited during early steps of activated spliceosome B maturation, it is probably one of the first proteins released from this complex as he matures to the spliceosome C complex. Component of the minor spliceosome, which splices U12-type introns.</text>
</comment>
<evidence type="ECO:0000256" key="4">
    <source>
        <dbReference type="ARBA" id="ARBA00040027"/>
    </source>
</evidence>
<dbReference type="InterPro" id="IPR044666">
    <property type="entry name" value="Cyclophilin_A-like"/>
</dbReference>
<evidence type="ECO:0000256" key="3">
    <source>
        <dbReference type="ARBA" id="ARBA00023242"/>
    </source>
</evidence>
<dbReference type="AlphaFoldDB" id="A0A7R9BTS2"/>
<gene>
    <name evidence="9" type="ORF">NMOB1V02_LOCUS9087</name>
</gene>
<dbReference type="PANTHER" id="PTHR45625:SF6">
    <property type="entry name" value="SPLICEOSOME-ASSOCIATED PROTEIN CWC27 HOMOLOG"/>
    <property type="match status" value="1"/>
</dbReference>
<organism evidence="9">
    <name type="scientific">Notodromas monacha</name>
    <dbReference type="NCBI Taxonomy" id="399045"/>
    <lineage>
        <taxon>Eukaryota</taxon>
        <taxon>Metazoa</taxon>
        <taxon>Ecdysozoa</taxon>
        <taxon>Arthropoda</taxon>
        <taxon>Crustacea</taxon>
        <taxon>Oligostraca</taxon>
        <taxon>Ostracoda</taxon>
        <taxon>Podocopa</taxon>
        <taxon>Podocopida</taxon>
        <taxon>Cypridocopina</taxon>
        <taxon>Cypridoidea</taxon>
        <taxon>Cyprididae</taxon>
        <taxon>Notodromas</taxon>
    </lineage>
</organism>
<dbReference type="InterPro" id="IPR002130">
    <property type="entry name" value="Cyclophilin-type_PPIase_dom"/>
</dbReference>
<sequence>MSNIYIQEPATSGKVILNTTVGPIEIELWARESKRAAKNFMQLCMEGYYDNTIFHRIEKGFIAQGGDPTGSGTGGESIYSREGKPWRDEFHSRLRFMRRGLVACADQGSQFFFTLGEAMELQNKHTIFGKVGGDTIFNMIRLEQCEVDHENRPEFPQKILSVKIVENPFPELDEEEFAAKRREAQEAAKPKKTKPEKKGSKNFKLLSFGDEAEADEAENIAQASKVKSKSFHDLGNDPKMISSTATHEDEEEAVDVKPEIKTEYDAEEEDVKKPSVEASADLAKSRSKKNKVKEEPLDPSDEYQAAKAVKKTILPRARQTKGSAREADTLKLLAKFAAKLKSQEDEGEAAEEEEKTDEDPSSESWLNHRLKFDMETPILAKDANTKGDDWYEVFDPRNPINKRRRNEDSSENRSSKSKNSKHR</sequence>
<feature type="compositionally biased region" description="Basic and acidic residues" evidence="7">
    <location>
        <begin position="405"/>
        <end position="414"/>
    </location>
</feature>
<evidence type="ECO:0000256" key="7">
    <source>
        <dbReference type="SAM" id="MobiDB-lite"/>
    </source>
</evidence>
<feature type="domain" description="PPIase cyclophilin-type" evidence="8">
    <location>
        <begin position="18"/>
        <end position="164"/>
    </location>
</feature>
<evidence type="ECO:0000259" key="8">
    <source>
        <dbReference type="PROSITE" id="PS50072"/>
    </source>
</evidence>
<dbReference type="Gene3D" id="2.40.100.10">
    <property type="entry name" value="Cyclophilin-like"/>
    <property type="match status" value="1"/>
</dbReference>
<reference evidence="9" key="1">
    <citation type="submission" date="2020-11" db="EMBL/GenBank/DDBJ databases">
        <authorList>
            <person name="Tran Van P."/>
        </authorList>
    </citation>
    <scope>NUCLEOTIDE SEQUENCE</scope>
</reference>
<dbReference type="Proteomes" id="UP000678499">
    <property type="component" value="Unassembled WGS sequence"/>
</dbReference>
<dbReference type="OrthoDB" id="442970at2759"/>
<dbReference type="PRINTS" id="PR00153">
    <property type="entry name" value="CSAPPISMRASE"/>
</dbReference>
<comment type="subcellular location">
    <subcellularLocation>
        <location evidence="1">Nucleus</location>
    </subcellularLocation>
</comment>